<keyword evidence="3" id="KW-0238">DNA-binding</keyword>
<evidence type="ECO:0000256" key="5">
    <source>
        <dbReference type="SAM" id="Coils"/>
    </source>
</evidence>
<keyword evidence="1" id="KW-0678">Repressor</keyword>
<sequence>MKNNKLTIGQMAKMNHTTISTLRLYDKLGILKPIYVNPNSNYRYYDIRQCITFRAIQFHKNIGLSLKEVENISKTDTFSYVEELYYRRLDELSKQIEALNAQQRAIIRSLHAIRHIVDLPPVGTTSLTYFDTEYAYTKPAERDYLKEDSGSVELGISHLLEDMEKNNYSYEYAFFIGLTVRREDFLSNSARSDMLCLYVDRSYADKRHIQEQPQGLYACIYFDTFSRIGEYMDKLYQFCQEKNCTITGDVICRWMGTMNLQRFINHEEFLRLQVPVTLPEPPDINV</sequence>
<comment type="caution">
    <text evidence="7">The sequence shown here is derived from an EMBL/GenBank/DDBJ whole genome shotgun (WGS) entry which is preliminary data.</text>
</comment>
<gene>
    <name evidence="7" type="ORF">HF872_09320</name>
</gene>
<dbReference type="PROSITE" id="PS50937">
    <property type="entry name" value="HTH_MERR_2"/>
    <property type="match status" value="1"/>
</dbReference>
<dbReference type="Pfam" id="PF13411">
    <property type="entry name" value="MerR_1"/>
    <property type="match status" value="1"/>
</dbReference>
<name>A0A848BU89_9FIRM</name>
<organism evidence="7 8">
    <name type="scientific">Megasphaera hexanoica</name>
    <dbReference type="NCBI Taxonomy" id="1675036"/>
    <lineage>
        <taxon>Bacteria</taxon>
        <taxon>Bacillati</taxon>
        <taxon>Bacillota</taxon>
        <taxon>Negativicutes</taxon>
        <taxon>Veillonellales</taxon>
        <taxon>Veillonellaceae</taxon>
        <taxon>Megasphaera</taxon>
    </lineage>
</organism>
<evidence type="ECO:0000256" key="3">
    <source>
        <dbReference type="ARBA" id="ARBA00023125"/>
    </source>
</evidence>
<keyword evidence="5" id="KW-0175">Coiled coil</keyword>
<evidence type="ECO:0000256" key="2">
    <source>
        <dbReference type="ARBA" id="ARBA00023015"/>
    </source>
</evidence>
<dbReference type="PANTHER" id="PTHR30204">
    <property type="entry name" value="REDOX-CYCLING DRUG-SENSING TRANSCRIPTIONAL ACTIVATOR SOXR"/>
    <property type="match status" value="1"/>
</dbReference>
<protein>
    <submittedName>
        <fullName evidence="7">MerR family transcriptional regulator</fullName>
    </submittedName>
</protein>
<dbReference type="PANTHER" id="PTHR30204:SF69">
    <property type="entry name" value="MERR-FAMILY TRANSCRIPTIONAL REGULATOR"/>
    <property type="match status" value="1"/>
</dbReference>
<dbReference type="RefSeq" id="WP_150824343.1">
    <property type="nucleotide sequence ID" value="NZ_JABAFG010000015.1"/>
</dbReference>
<evidence type="ECO:0000313" key="8">
    <source>
        <dbReference type="Proteomes" id="UP000591071"/>
    </source>
</evidence>
<accession>A0A848BU89</accession>
<dbReference type="InterPro" id="IPR011256">
    <property type="entry name" value="Reg_factor_effector_dom_sf"/>
</dbReference>
<feature type="domain" description="HTH merR-type" evidence="6">
    <location>
        <begin position="5"/>
        <end position="75"/>
    </location>
</feature>
<dbReference type="InterPro" id="IPR009061">
    <property type="entry name" value="DNA-bd_dom_put_sf"/>
</dbReference>
<dbReference type="Gene3D" id="1.10.1660.10">
    <property type="match status" value="1"/>
</dbReference>
<dbReference type="InterPro" id="IPR000551">
    <property type="entry name" value="MerR-type_HTH_dom"/>
</dbReference>
<dbReference type="InterPro" id="IPR047057">
    <property type="entry name" value="MerR_fam"/>
</dbReference>
<evidence type="ECO:0000256" key="4">
    <source>
        <dbReference type="ARBA" id="ARBA00023163"/>
    </source>
</evidence>
<evidence type="ECO:0000313" key="7">
    <source>
        <dbReference type="EMBL" id="NME28815.1"/>
    </source>
</evidence>
<keyword evidence="4" id="KW-0804">Transcription</keyword>
<keyword evidence="2" id="KW-0805">Transcription regulation</keyword>
<evidence type="ECO:0000256" key="1">
    <source>
        <dbReference type="ARBA" id="ARBA00022491"/>
    </source>
</evidence>
<dbReference type="Proteomes" id="UP000591071">
    <property type="component" value="Unassembled WGS sequence"/>
</dbReference>
<dbReference type="SMART" id="SM00422">
    <property type="entry name" value="HTH_MERR"/>
    <property type="match status" value="1"/>
</dbReference>
<dbReference type="AlphaFoldDB" id="A0A848BU89"/>
<feature type="coiled-coil region" evidence="5">
    <location>
        <begin position="82"/>
        <end position="109"/>
    </location>
</feature>
<evidence type="ECO:0000259" key="6">
    <source>
        <dbReference type="PROSITE" id="PS50937"/>
    </source>
</evidence>
<dbReference type="SUPFAM" id="SSF46955">
    <property type="entry name" value="Putative DNA-binding domain"/>
    <property type="match status" value="1"/>
</dbReference>
<proteinExistence type="predicted"/>
<dbReference type="GO" id="GO:0003700">
    <property type="term" value="F:DNA-binding transcription factor activity"/>
    <property type="evidence" value="ECO:0007669"/>
    <property type="project" value="InterPro"/>
</dbReference>
<dbReference type="SUPFAM" id="SSF55136">
    <property type="entry name" value="Probable bacterial effector-binding domain"/>
    <property type="match status" value="1"/>
</dbReference>
<dbReference type="GO" id="GO:0003677">
    <property type="term" value="F:DNA binding"/>
    <property type="evidence" value="ECO:0007669"/>
    <property type="project" value="UniProtKB-KW"/>
</dbReference>
<reference evidence="7 8" key="1">
    <citation type="submission" date="2020-04" db="EMBL/GenBank/DDBJ databases">
        <authorList>
            <person name="Hitch T.C.A."/>
            <person name="Wylensek D."/>
            <person name="Clavel T."/>
        </authorList>
    </citation>
    <scope>NUCLEOTIDE SEQUENCE [LARGE SCALE GENOMIC DNA]</scope>
    <source>
        <strain evidence="7 8">Oil-RF-744-FAT-WT-6-1</strain>
    </source>
</reference>
<dbReference type="Gene3D" id="3.20.80.10">
    <property type="entry name" value="Regulatory factor, effector binding domain"/>
    <property type="match status" value="1"/>
</dbReference>
<dbReference type="EMBL" id="JABAFG010000015">
    <property type="protein sequence ID" value="NME28815.1"/>
    <property type="molecule type" value="Genomic_DNA"/>
</dbReference>